<protein>
    <submittedName>
        <fullName evidence="1">Uncharacterized protein</fullName>
    </submittedName>
</protein>
<organism evidence="1 2">
    <name type="scientific">Populus alba x Populus x berolinensis</name>
    <dbReference type="NCBI Taxonomy" id="444605"/>
    <lineage>
        <taxon>Eukaryota</taxon>
        <taxon>Viridiplantae</taxon>
        <taxon>Streptophyta</taxon>
        <taxon>Embryophyta</taxon>
        <taxon>Tracheophyta</taxon>
        <taxon>Spermatophyta</taxon>
        <taxon>Magnoliopsida</taxon>
        <taxon>eudicotyledons</taxon>
        <taxon>Gunneridae</taxon>
        <taxon>Pentapetalae</taxon>
        <taxon>rosids</taxon>
        <taxon>fabids</taxon>
        <taxon>Malpighiales</taxon>
        <taxon>Salicaceae</taxon>
        <taxon>Saliceae</taxon>
        <taxon>Populus</taxon>
    </lineage>
</organism>
<dbReference type="Proteomes" id="UP001164929">
    <property type="component" value="Chromosome 16"/>
</dbReference>
<dbReference type="AlphaFoldDB" id="A0AAD6LM85"/>
<evidence type="ECO:0000313" key="1">
    <source>
        <dbReference type="EMBL" id="KAJ6968327.1"/>
    </source>
</evidence>
<evidence type="ECO:0000313" key="2">
    <source>
        <dbReference type="Proteomes" id="UP001164929"/>
    </source>
</evidence>
<proteinExistence type="predicted"/>
<name>A0AAD6LM85_9ROSI</name>
<dbReference type="EMBL" id="JAQIZT010000016">
    <property type="protein sequence ID" value="KAJ6968327.1"/>
    <property type="molecule type" value="Genomic_DNA"/>
</dbReference>
<reference evidence="1 2" key="1">
    <citation type="journal article" date="2023" name="Mol. Ecol. Resour.">
        <title>Chromosome-level genome assembly of a triploid poplar Populus alba 'Berolinensis'.</title>
        <authorList>
            <person name="Chen S."/>
            <person name="Yu Y."/>
            <person name="Wang X."/>
            <person name="Wang S."/>
            <person name="Zhang T."/>
            <person name="Zhou Y."/>
            <person name="He R."/>
            <person name="Meng N."/>
            <person name="Wang Y."/>
            <person name="Liu W."/>
            <person name="Liu Z."/>
            <person name="Liu J."/>
            <person name="Guo Q."/>
            <person name="Huang H."/>
            <person name="Sederoff R.R."/>
            <person name="Wang G."/>
            <person name="Qu G."/>
            <person name="Chen S."/>
        </authorList>
    </citation>
    <scope>NUCLEOTIDE SEQUENCE [LARGE SCALE GENOMIC DNA]</scope>
    <source>
        <strain evidence="1">SC-2020</strain>
    </source>
</reference>
<comment type="caution">
    <text evidence="1">The sequence shown here is derived from an EMBL/GenBank/DDBJ whole genome shotgun (WGS) entry which is preliminary data.</text>
</comment>
<gene>
    <name evidence="1" type="ORF">NC653_036317</name>
</gene>
<accession>A0AAD6LM85</accession>
<sequence>MDPVGTHSSFQVEMISPKCNVEKSRLPVGFCKSTSDCAWLLLFFSFL</sequence>
<keyword evidence="2" id="KW-1185">Reference proteome</keyword>